<dbReference type="InterPro" id="IPR009057">
    <property type="entry name" value="Homeodomain-like_sf"/>
</dbReference>
<dbReference type="PANTHER" id="PTHR47894:SF1">
    <property type="entry name" value="HTH-TYPE TRANSCRIPTIONAL REGULATOR VQSM"/>
    <property type="match status" value="1"/>
</dbReference>
<evidence type="ECO:0000256" key="1">
    <source>
        <dbReference type="ARBA" id="ARBA00023015"/>
    </source>
</evidence>
<reference evidence="6" key="1">
    <citation type="journal article" date="2010" name="Nature">
        <title>The Dynamic genome of Hydra.</title>
        <authorList>
            <person name="Chapman J.A."/>
            <person name="Kirkness E.F."/>
            <person name="Simakov O."/>
            <person name="Hampson S.E."/>
            <person name="Mitros T."/>
            <person name="Weinmaier T."/>
            <person name="Rattei T."/>
            <person name="Balasubramanian P.G."/>
            <person name="Borman J."/>
            <person name="Busam D."/>
            <person name="Disbennett K."/>
            <person name="Pfannkoch C."/>
            <person name="Sumin N."/>
            <person name="Sutton G."/>
            <person name="Viswanathan L."/>
            <person name="Walenz B."/>
            <person name="Goodstein D.M."/>
            <person name="Hellsten U."/>
            <person name="Kawashima T."/>
            <person name="Prochnik S.E."/>
            <person name="Putnam N.H."/>
            <person name="Shu S."/>
            <person name="Blumberg B."/>
            <person name="Dana C.E."/>
            <person name="Gee L."/>
            <person name="Kibler D.F."/>
            <person name="Law L."/>
            <person name="Lindgens D."/>
            <person name="Martinez D.E."/>
            <person name="Peng J."/>
            <person name="Wigge P.A."/>
            <person name="Bertulat B."/>
            <person name="Guder C."/>
            <person name="Nakamura Y."/>
            <person name="Ozbek S."/>
            <person name="Watanabe H."/>
            <person name="Khalturin K."/>
            <person name="Hemmrich G."/>
            <person name="Franke A."/>
            <person name="Augustin R."/>
            <person name="Fraune S."/>
            <person name="Hayakawa E."/>
            <person name="Hayakawa S."/>
            <person name="Hirose M."/>
            <person name="Hwang J."/>
            <person name="Ikeo K."/>
            <person name="Nishimiya-Fujisawa C."/>
            <person name="Ogura A."/>
            <person name="Takahashi T."/>
            <person name="Steinmetz P.R."/>
            <person name="Zhang X."/>
            <person name="Aufschnaiter R."/>
            <person name="Eder M.K."/>
            <person name="Gorny A.K."/>
            <person name="Salvenmoser W."/>
            <person name="Heimberg A.M."/>
            <person name="Wheeler B.M."/>
            <person name="Peterson K.J."/>
            <person name="Boettger A."/>
            <person name="Tischler P."/>
            <person name="Wolf A."/>
            <person name="Gojobori T."/>
            <person name="Remington K.A."/>
            <person name="Strausberg R.L."/>
            <person name="Venter J."/>
            <person name="Technau U."/>
            <person name="Hobmayer B."/>
            <person name="Bosch T.C."/>
            <person name="Holstein T.W."/>
            <person name="Fujisawa T."/>
            <person name="Bode H.R."/>
            <person name="David C.N."/>
            <person name="Rokhsar D.S."/>
            <person name="Steele R.E."/>
        </authorList>
    </citation>
    <scope>NUCLEOTIDE SEQUENCE</scope>
</reference>
<dbReference type="PROSITE" id="PS01124">
    <property type="entry name" value="HTH_ARAC_FAMILY_2"/>
    <property type="match status" value="1"/>
</dbReference>
<proteinExistence type="predicted"/>
<keyword evidence="3" id="KW-0804">Transcription</keyword>
<keyword evidence="2" id="KW-0238">DNA-binding</keyword>
<dbReference type="GO" id="GO:0000976">
    <property type="term" value="F:transcription cis-regulatory region binding"/>
    <property type="evidence" value="ECO:0007669"/>
    <property type="project" value="TreeGrafter"/>
</dbReference>
<protein>
    <recommendedName>
        <fullName evidence="5">HTH araC/xylS-type domain-containing protein</fullName>
    </recommendedName>
</protein>
<keyword evidence="1" id="KW-0805">Transcription regulation</keyword>
<dbReference type="InterPro" id="IPR032687">
    <property type="entry name" value="AraC-type_N"/>
</dbReference>
<dbReference type="AlphaFoldDB" id="C9YEB3"/>
<dbReference type="InterPro" id="IPR020449">
    <property type="entry name" value="Tscrpt_reg_AraC-type_HTH"/>
</dbReference>
<dbReference type="Pfam" id="PF12833">
    <property type="entry name" value="HTH_18"/>
    <property type="match status" value="1"/>
</dbReference>
<evidence type="ECO:0000259" key="5">
    <source>
        <dbReference type="PROSITE" id="PS01124"/>
    </source>
</evidence>
<dbReference type="GO" id="GO:0003700">
    <property type="term" value="F:DNA-binding transcription factor activity"/>
    <property type="evidence" value="ECO:0007669"/>
    <property type="project" value="InterPro"/>
</dbReference>
<organism evidence="6">
    <name type="scientific">Curvibacter symbiont subsp. Hydra magnipapillata</name>
    <dbReference type="NCBI Taxonomy" id="667019"/>
    <lineage>
        <taxon>Bacteria</taxon>
        <taxon>Pseudomonadati</taxon>
        <taxon>Pseudomonadota</taxon>
        <taxon>Betaproteobacteria</taxon>
        <taxon>Burkholderiales</taxon>
        <taxon>Comamonadaceae</taxon>
        <taxon>Curvibacter</taxon>
    </lineage>
</organism>
<dbReference type="GO" id="GO:0005829">
    <property type="term" value="C:cytosol"/>
    <property type="evidence" value="ECO:0007669"/>
    <property type="project" value="TreeGrafter"/>
</dbReference>
<gene>
    <name evidence="6" type="ORF">Csp_D29190</name>
</gene>
<dbReference type="EMBL" id="FN543107">
    <property type="protein sequence ID" value="CBA31852.1"/>
    <property type="molecule type" value="Genomic_DNA"/>
</dbReference>
<feature type="domain" description="HTH araC/xylS-type" evidence="5">
    <location>
        <begin position="292"/>
        <end position="389"/>
    </location>
</feature>
<dbReference type="Pfam" id="PF12625">
    <property type="entry name" value="Arabinose_bd"/>
    <property type="match status" value="2"/>
</dbReference>
<sequence>MRHKRHIFWHTGDMPSQPPVAATPMAFARAMVEAYAQYGKDPSRALEMAQITPSALQQTNARITAWQMERLSETAMRELDDEALGWFSRRLPWGSYGMLARASISAPTLYVALSRWCRHHGLIAPDITLTLSTAGDTASITLTENATPPAHGHGAFAQVKEEPAKRAGDTEQKHHALGLPQTPQPNRIPEPFREFCMVSVLRNVLGVACWLIDSRITLLQADFPFEPPPHADAYAVLFPGPTRFQQARAAIAFDAEYLKLPLRRDEKSLQQMLQHALPLTVHQYRRDRLLVQQVRQLLSAQPQDTHSAEALAALLNVSPRTLHRQLREEGATLQALKDEVRHGKASELLLRSQRPIKQVAEAAGFQNEKSFIRAFKTWSGQTPAEFRRSATPGT</sequence>
<dbReference type="SMART" id="SM00342">
    <property type="entry name" value="HTH_ARAC"/>
    <property type="match status" value="1"/>
</dbReference>
<dbReference type="InterPro" id="IPR018060">
    <property type="entry name" value="HTH_AraC"/>
</dbReference>
<dbReference type="Gene3D" id="1.10.10.60">
    <property type="entry name" value="Homeodomain-like"/>
    <property type="match status" value="1"/>
</dbReference>
<evidence type="ECO:0000313" key="6">
    <source>
        <dbReference type="EMBL" id="CBA31852.1"/>
    </source>
</evidence>
<accession>C9YEB3</accession>
<evidence type="ECO:0000256" key="4">
    <source>
        <dbReference type="SAM" id="MobiDB-lite"/>
    </source>
</evidence>
<dbReference type="SUPFAM" id="SSF46689">
    <property type="entry name" value="Homeodomain-like"/>
    <property type="match status" value="1"/>
</dbReference>
<name>C9YEB3_CURXX</name>
<feature type="region of interest" description="Disordered" evidence="4">
    <location>
        <begin position="161"/>
        <end position="184"/>
    </location>
</feature>
<feature type="compositionally biased region" description="Basic and acidic residues" evidence="4">
    <location>
        <begin position="161"/>
        <end position="174"/>
    </location>
</feature>
<evidence type="ECO:0000256" key="2">
    <source>
        <dbReference type="ARBA" id="ARBA00023125"/>
    </source>
</evidence>
<dbReference type="PRINTS" id="PR00032">
    <property type="entry name" value="HTHARAC"/>
</dbReference>
<dbReference type="PANTHER" id="PTHR47894">
    <property type="entry name" value="HTH-TYPE TRANSCRIPTIONAL REGULATOR GADX"/>
    <property type="match status" value="1"/>
</dbReference>
<evidence type="ECO:0000256" key="3">
    <source>
        <dbReference type="ARBA" id="ARBA00023163"/>
    </source>
</evidence>